<evidence type="ECO:0000256" key="2">
    <source>
        <dbReference type="ARBA" id="ARBA00007104"/>
    </source>
</evidence>
<dbReference type="EMBL" id="FJUY01000011">
    <property type="protein sequence ID" value="CZT21583.1"/>
    <property type="molecule type" value="Genomic_DNA"/>
</dbReference>
<evidence type="ECO:0000256" key="4">
    <source>
        <dbReference type="ARBA" id="ARBA00022729"/>
    </source>
</evidence>
<dbReference type="InterPro" id="IPR036598">
    <property type="entry name" value="GOLD_dom_sf"/>
</dbReference>
<evidence type="ECO:0000256" key="1">
    <source>
        <dbReference type="ARBA" id="ARBA00004479"/>
    </source>
</evidence>
<keyword evidence="4 10" id="KW-0732">Signal</keyword>
<sequence>MLALTPVVALLGFLSSASATALTYKMSPNEKECFYSHVEQEGAKIAFYFAVQSGGEFDIDYTVYGPDKQPGKERVFLSGEKEQQGDYVFTATSKGEYRFCFDNSISTFSDKVVDFEISVENESPRASLPQKAGASSEQLGGVEESIMRLSGQVSTLTRQQKYFRTRENRNFSTVHSTEARIFNLNLMETGLMIAMAALQVFVVKMFFTGGRKGYV</sequence>
<dbReference type="GeneID" id="35602564"/>
<accession>A0A2D3VKK3</accession>
<dbReference type="InterPro" id="IPR015720">
    <property type="entry name" value="Emp24-like"/>
</dbReference>
<keyword evidence="3 8" id="KW-0812">Transmembrane</keyword>
<dbReference type="InterPro" id="IPR009038">
    <property type="entry name" value="GOLD_dom"/>
</dbReference>
<feature type="chain" id="PRO_5013629112" evidence="10">
    <location>
        <begin position="20"/>
        <end position="215"/>
    </location>
</feature>
<name>A0A2D3VKK3_9PEZI</name>
<feature type="signal peptide" evidence="10">
    <location>
        <begin position="1"/>
        <end position="19"/>
    </location>
</feature>
<feature type="transmembrane region" description="Helical" evidence="9">
    <location>
        <begin position="189"/>
        <end position="207"/>
    </location>
</feature>
<evidence type="ECO:0000256" key="8">
    <source>
        <dbReference type="RuleBase" id="RU003827"/>
    </source>
</evidence>
<keyword evidence="6 9" id="KW-0472">Membrane</keyword>
<dbReference type="Proteomes" id="UP000225277">
    <property type="component" value="Unassembled WGS sequence"/>
</dbReference>
<evidence type="ECO:0000256" key="5">
    <source>
        <dbReference type="ARBA" id="ARBA00022989"/>
    </source>
</evidence>
<dbReference type="Gene3D" id="2.60.120.680">
    <property type="entry name" value="GOLD domain"/>
    <property type="match status" value="1"/>
</dbReference>
<dbReference type="STRING" id="112498.A0A2D3VKK3"/>
<evidence type="ECO:0000259" key="11">
    <source>
        <dbReference type="PROSITE" id="PS50866"/>
    </source>
</evidence>
<evidence type="ECO:0000256" key="10">
    <source>
        <dbReference type="SAM" id="SignalP"/>
    </source>
</evidence>
<keyword evidence="5 9" id="KW-1133">Transmembrane helix</keyword>
<evidence type="ECO:0000256" key="7">
    <source>
        <dbReference type="ARBA" id="ARBA00037847"/>
    </source>
</evidence>
<dbReference type="GO" id="GO:0012505">
    <property type="term" value="C:endomembrane system"/>
    <property type="evidence" value="ECO:0007669"/>
    <property type="project" value="UniProtKB-SubCell"/>
</dbReference>
<dbReference type="AlphaFoldDB" id="A0A2D3VKK3"/>
<evidence type="ECO:0000313" key="12">
    <source>
        <dbReference type="EMBL" id="CZT21583.1"/>
    </source>
</evidence>
<dbReference type="Pfam" id="PF01105">
    <property type="entry name" value="EMP24_GP25L"/>
    <property type="match status" value="1"/>
</dbReference>
<evidence type="ECO:0000256" key="9">
    <source>
        <dbReference type="SAM" id="Phobius"/>
    </source>
</evidence>
<organism evidence="12 13">
    <name type="scientific">Ramularia collo-cygni</name>
    <dbReference type="NCBI Taxonomy" id="112498"/>
    <lineage>
        <taxon>Eukaryota</taxon>
        <taxon>Fungi</taxon>
        <taxon>Dikarya</taxon>
        <taxon>Ascomycota</taxon>
        <taxon>Pezizomycotina</taxon>
        <taxon>Dothideomycetes</taxon>
        <taxon>Dothideomycetidae</taxon>
        <taxon>Mycosphaerellales</taxon>
        <taxon>Mycosphaerellaceae</taxon>
        <taxon>Ramularia</taxon>
    </lineage>
</organism>
<dbReference type="OrthoDB" id="1929172at2759"/>
<dbReference type="PANTHER" id="PTHR22811">
    <property type="entry name" value="TRANSMEMBRANE EMP24 DOMAIN-CONTAINING PROTEIN"/>
    <property type="match status" value="1"/>
</dbReference>
<gene>
    <name evidence="12" type="ORF">RCC_07447</name>
</gene>
<dbReference type="SMART" id="SM01190">
    <property type="entry name" value="EMP24_GP25L"/>
    <property type="match status" value="1"/>
</dbReference>
<evidence type="ECO:0000256" key="6">
    <source>
        <dbReference type="ARBA" id="ARBA00023136"/>
    </source>
</evidence>
<keyword evidence="13" id="KW-1185">Reference proteome</keyword>
<protein>
    <submittedName>
        <fullName evidence="12">Related to ERP2-p24 protein involved in membrane trafficking</fullName>
    </submittedName>
</protein>
<feature type="domain" description="GOLD" evidence="11">
    <location>
        <begin position="31"/>
        <end position="119"/>
    </location>
</feature>
<proteinExistence type="inferred from homology"/>
<dbReference type="PROSITE" id="PS50866">
    <property type="entry name" value="GOLD"/>
    <property type="match status" value="1"/>
</dbReference>
<comment type="similarity">
    <text evidence="2 8">Belongs to the EMP24/GP25L family.</text>
</comment>
<reference evidence="12 13" key="1">
    <citation type="submission" date="2016-03" db="EMBL/GenBank/DDBJ databases">
        <authorList>
            <person name="Ploux O."/>
        </authorList>
    </citation>
    <scope>NUCLEOTIDE SEQUENCE [LARGE SCALE GENOMIC DNA]</scope>
    <source>
        <strain evidence="12 13">URUG2</strain>
    </source>
</reference>
<evidence type="ECO:0000313" key="13">
    <source>
        <dbReference type="Proteomes" id="UP000225277"/>
    </source>
</evidence>
<comment type="subcellular location">
    <subcellularLocation>
        <location evidence="7">Endomembrane system</location>
        <topology evidence="7">Single-pass membrane protein</topology>
    </subcellularLocation>
    <subcellularLocation>
        <location evidence="1 8">Membrane</location>
        <topology evidence="1 8">Single-pass type I membrane protein</topology>
    </subcellularLocation>
</comment>
<evidence type="ECO:0000256" key="3">
    <source>
        <dbReference type="ARBA" id="ARBA00022692"/>
    </source>
</evidence>
<dbReference type="GO" id="GO:0016020">
    <property type="term" value="C:membrane"/>
    <property type="evidence" value="ECO:0007669"/>
    <property type="project" value="UniProtKB-SubCell"/>
</dbReference>
<dbReference type="SUPFAM" id="SSF101576">
    <property type="entry name" value="Supernatant protein factor (SPF), C-terminal domain"/>
    <property type="match status" value="1"/>
</dbReference>
<dbReference type="RefSeq" id="XP_023628472.1">
    <property type="nucleotide sequence ID" value="XM_023772704.1"/>
</dbReference>